<dbReference type="InterPro" id="IPR000719">
    <property type="entry name" value="Prot_kinase_dom"/>
</dbReference>
<accession>A0ABT4SUN6</accession>
<evidence type="ECO:0000256" key="2">
    <source>
        <dbReference type="ARBA" id="ARBA00022527"/>
    </source>
</evidence>
<gene>
    <name evidence="9" type="ORF">OUY24_10200</name>
</gene>
<dbReference type="CDD" id="cd14014">
    <property type="entry name" value="STKc_PknB_like"/>
    <property type="match status" value="1"/>
</dbReference>
<sequence length="562" mass="58907">MVPGYRDVRQLDSGRTGRVFLATYQETGAYVAIKYLNATLRRDDDFMTRYRQDAAELVEIDHPHVVRVYEYVETPRRAAVVMELVDGVSLREILRENVRVSPEAALVVVKSTLEALAAAHGRGVAHRDVRPENLLVQADGTAKLSGFGIVTHAEEPGVPAGSPPYMAPELWTRGEAGPLADLYAAACVLFEAVRGRAPYRGEDLAALRDKHLVEPPPLEVVPDALRGLLRHGLAKAPALRYASAVEFLAELERDAVAGYGTEWEQRGRRHLAEPATALALRFPLARTEREPAPRAAVPRPLPALPPYLWLAVATVVAVAISLLASGGTLPPGPATALMPPETTADVPPPATEPPPDPSGTTSPGPPSADPSGTASPGPSASGPDRSASDQRPTGPPPSDSPGRPRPDPTTRPSVAPTTSRAPASPPPRGSTAVTGIGILSWDGSTGSVRVTADGPGSVRLRLSYLRRDDGGVSREVAGESRTLSGGTDYTSRARRDLGQVACGHRAHLTLVAMTEPAAANGPQISEVAVDGPACASPSQPTPTPDGQAALRPVRPPAGASPG</sequence>
<keyword evidence="6" id="KW-0067">ATP-binding</keyword>
<evidence type="ECO:0000256" key="6">
    <source>
        <dbReference type="ARBA" id="ARBA00022840"/>
    </source>
</evidence>
<evidence type="ECO:0000256" key="1">
    <source>
        <dbReference type="ARBA" id="ARBA00012513"/>
    </source>
</evidence>
<dbReference type="EMBL" id="JAPNUD010000019">
    <property type="protein sequence ID" value="MDA0640988.1"/>
    <property type="molecule type" value="Genomic_DNA"/>
</dbReference>
<keyword evidence="4" id="KW-0547">Nucleotide-binding</keyword>
<evidence type="ECO:0000313" key="9">
    <source>
        <dbReference type="EMBL" id="MDA0640988.1"/>
    </source>
</evidence>
<keyword evidence="10" id="KW-1185">Reference proteome</keyword>
<dbReference type="PANTHER" id="PTHR43289:SF6">
    <property type="entry name" value="SERINE_THREONINE-PROTEIN KINASE NEKL-3"/>
    <property type="match status" value="1"/>
</dbReference>
<dbReference type="RefSeq" id="WP_271276023.1">
    <property type="nucleotide sequence ID" value="NZ_BAABFD010000025.1"/>
</dbReference>
<evidence type="ECO:0000259" key="8">
    <source>
        <dbReference type="PROSITE" id="PS50011"/>
    </source>
</evidence>
<reference evidence="9 10" key="1">
    <citation type="submission" date="2022-11" db="EMBL/GenBank/DDBJ databases">
        <title>Nonomuraea corallina sp. nov., a new species of the genus Nonomuraea isolated from sea side sediment in Thai sea.</title>
        <authorList>
            <person name="Ngamcharungchit C."/>
            <person name="Matsumoto A."/>
            <person name="Suriyachadkun C."/>
            <person name="Panbangred W."/>
            <person name="Inahashi Y."/>
            <person name="Intra B."/>
        </authorList>
    </citation>
    <scope>NUCLEOTIDE SEQUENCE [LARGE SCALE GENOMIC DNA]</scope>
    <source>
        <strain evidence="9 10">DSM 43553</strain>
    </source>
</reference>
<evidence type="ECO:0000313" key="10">
    <source>
        <dbReference type="Proteomes" id="UP001212498"/>
    </source>
</evidence>
<feature type="region of interest" description="Disordered" evidence="7">
    <location>
        <begin position="522"/>
        <end position="562"/>
    </location>
</feature>
<protein>
    <recommendedName>
        <fullName evidence="1">non-specific serine/threonine protein kinase</fullName>
        <ecNumber evidence="1">2.7.11.1</ecNumber>
    </recommendedName>
</protein>
<dbReference type="InterPro" id="IPR020635">
    <property type="entry name" value="Tyr_kinase_cat_dom"/>
</dbReference>
<dbReference type="Proteomes" id="UP001212498">
    <property type="component" value="Unassembled WGS sequence"/>
</dbReference>
<dbReference type="InterPro" id="IPR011009">
    <property type="entry name" value="Kinase-like_dom_sf"/>
</dbReference>
<dbReference type="Pfam" id="PF00069">
    <property type="entry name" value="Pkinase"/>
    <property type="match status" value="1"/>
</dbReference>
<dbReference type="Gene3D" id="1.10.510.10">
    <property type="entry name" value="Transferase(Phosphotransferase) domain 1"/>
    <property type="match status" value="1"/>
</dbReference>
<keyword evidence="5 9" id="KW-0418">Kinase</keyword>
<feature type="compositionally biased region" description="Low complexity" evidence="7">
    <location>
        <begin position="369"/>
        <end position="392"/>
    </location>
</feature>
<organism evidence="9 10">
    <name type="scientific">Nonomuraea ferruginea</name>
    <dbReference type="NCBI Taxonomy" id="46174"/>
    <lineage>
        <taxon>Bacteria</taxon>
        <taxon>Bacillati</taxon>
        <taxon>Actinomycetota</taxon>
        <taxon>Actinomycetes</taxon>
        <taxon>Streptosporangiales</taxon>
        <taxon>Streptosporangiaceae</taxon>
        <taxon>Nonomuraea</taxon>
    </lineage>
</organism>
<evidence type="ECO:0000256" key="3">
    <source>
        <dbReference type="ARBA" id="ARBA00022679"/>
    </source>
</evidence>
<dbReference type="PROSITE" id="PS50011">
    <property type="entry name" value="PROTEIN_KINASE_DOM"/>
    <property type="match status" value="1"/>
</dbReference>
<feature type="domain" description="Protein kinase" evidence="8">
    <location>
        <begin position="5"/>
        <end position="256"/>
    </location>
</feature>
<dbReference type="PANTHER" id="PTHR43289">
    <property type="entry name" value="MITOGEN-ACTIVATED PROTEIN KINASE KINASE KINASE 20-RELATED"/>
    <property type="match status" value="1"/>
</dbReference>
<keyword evidence="2" id="KW-0723">Serine/threonine-protein kinase</keyword>
<feature type="compositionally biased region" description="Pro residues" evidence="7">
    <location>
        <begin position="346"/>
        <end position="368"/>
    </location>
</feature>
<feature type="compositionally biased region" description="Low complexity" evidence="7">
    <location>
        <begin position="410"/>
        <end position="422"/>
    </location>
</feature>
<name>A0ABT4SUN6_9ACTN</name>
<feature type="region of interest" description="Disordered" evidence="7">
    <location>
        <begin position="331"/>
        <end position="434"/>
    </location>
</feature>
<evidence type="ECO:0000256" key="5">
    <source>
        <dbReference type="ARBA" id="ARBA00022777"/>
    </source>
</evidence>
<dbReference type="SMART" id="SM00219">
    <property type="entry name" value="TyrKc"/>
    <property type="match status" value="1"/>
</dbReference>
<evidence type="ECO:0000256" key="7">
    <source>
        <dbReference type="SAM" id="MobiDB-lite"/>
    </source>
</evidence>
<dbReference type="SUPFAM" id="SSF56112">
    <property type="entry name" value="Protein kinase-like (PK-like)"/>
    <property type="match status" value="1"/>
</dbReference>
<comment type="caution">
    <text evidence="9">The sequence shown here is derived from an EMBL/GenBank/DDBJ whole genome shotgun (WGS) entry which is preliminary data.</text>
</comment>
<evidence type="ECO:0000256" key="4">
    <source>
        <dbReference type="ARBA" id="ARBA00022741"/>
    </source>
</evidence>
<keyword evidence="3" id="KW-0808">Transferase</keyword>
<dbReference type="GO" id="GO:0016301">
    <property type="term" value="F:kinase activity"/>
    <property type="evidence" value="ECO:0007669"/>
    <property type="project" value="UniProtKB-KW"/>
</dbReference>
<dbReference type="EC" id="2.7.11.1" evidence="1"/>
<proteinExistence type="predicted"/>